<dbReference type="PANTHER" id="PTHR35149:SF2">
    <property type="entry name" value="DUF262 DOMAIN-CONTAINING PROTEIN"/>
    <property type="match status" value="1"/>
</dbReference>
<feature type="domain" description="GmrSD restriction endonucleases N-terminal" evidence="3">
    <location>
        <begin position="9"/>
        <end position="230"/>
    </location>
</feature>
<dbReference type="Proteomes" id="UP000424462">
    <property type="component" value="Chromosome"/>
</dbReference>
<evidence type="ECO:0000313" key="5">
    <source>
        <dbReference type="EMBL" id="QGU07042.1"/>
    </source>
</evidence>
<dbReference type="GO" id="GO:0032259">
    <property type="term" value="P:methylation"/>
    <property type="evidence" value="ECO:0007669"/>
    <property type="project" value="UniProtKB-KW"/>
</dbReference>
<accession>A0A6B8VNE1</accession>
<evidence type="ECO:0000259" key="2">
    <source>
        <dbReference type="Pfam" id="PF01035"/>
    </source>
</evidence>
<name>A0A6B8VNE1_9CORY</name>
<dbReference type="Pfam" id="PF01035">
    <property type="entry name" value="DNA_binding_1"/>
    <property type="match status" value="1"/>
</dbReference>
<keyword evidence="5" id="KW-0808">Transferase</keyword>
<evidence type="ECO:0000259" key="3">
    <source>
        <dbReference type="Pfam" id="PF03235"/>
    </source>
</evidence>
<sequence length="699" mass="79219">MVAAQETTLQELLEGTKQYLVPLYQRPYQWGKSQLEQLWGDIVELTEDRAEGYRSTHFIGSLVLAPPPASLAGGVTTFLVVDGQQRLTTLSLLLAAIRDHIDDQNPGENAGEEIKNRFLVNQYKKGRDHIKLVPTQADRSSFNAVIKRLPDSGGQDTIGTAYRFFRSQLTMFDDPDIAEDIQTLQEAVIEGLALVSISTHPDDNVHRIFQSLNNTGLKLTQGDLLRNYIFMRLPESDEEAYERYWHPLQEKLDNDQIEQLFWIDLAKDNPTVKVSDTFIFQQRRLDHLTTEAEIHAELSRLNQLASLYQLILHPELEGNPQIRLRLRRLKEWAATTPHPLVLELLHHRAVGNAADEELARALLTVESYLIRRLLVGRPTQGLNRIFRTAVSIVTGEEPIDKQVSRFLSTGQRHFTADDELHSAIMNNPFYRSGRANHRHAFLRWLEEEFGSQEPVDTSKLTIEHVMPQTLTPEWRSALEAACPGQDIEEVHDLTQHTLGNLTLTGYNSSLSNHSFDWKRAEMLKSGVRLSASIAEQKQWGPDQIHTRAEQLAEIIINAWPGPRHKDATTGDIAPVWRKLRNILTALPAGRWTSYGNIAAAIGTAAQPVGNYIAVNPLPNAHRVMRSNGEISANFRWLNPEDKTDPRTLLEDEGVSFTKAGNAHTKLRLSVEELTELLELTEGDAAYSYMDIEQRIYHNE</sequence>
<dbReference type="InterPro" id="IPR036217">
    <property type="entry name" value="MethylDNA_cys_MeTrfase_DNAb"/>
</dbReference>
<dbReference type="CDD" id="cd06445">
    <property type="entry name" value="ATase"/>
    <property type="match status" value="1"/>
</dbReference>
<dbReference type="AlphaFoldDB" id="A0A6B8VNE1"/>
<keyword evidence="1" id="KW-0227">DNA damage</keyword>
<dbReference type="InterPro" id="IPR036388">
    <property type="entry name" value="WH-like_DNA-bd_sf"/>
</dbReference>
<dbReference type="Pfam" id="PF07510">
    <property type="entry name" value="GmrSD_C"/>
    <property type="match status" value="1"/>
</dbReference>
<feature type="domain" description="GmrSD restriction endonucleases C-terminal" evidence="4">
    <location>
        <begin position="415"/>
        <end position="553"/>
    </location>
</feature>
<dbReference type="Gene3D" id="1.10.10.10">
    <property type="entry name" value="Winged helix-like DNA-binding domain superfamily/Winged helix DNA-binding domain"/>
    <property type="match status" value="1"/>
</dbReference>
<reference evidence="5 6" key="1">
    <citation type="submission" date="2019-11" db="EMBL/GenBank/DDBJ databases">
        <title>Complete genome sequence of Corynebacterium kalinowskii 1959, a novel Corynebacterium species isolated from soil of a small paddock in Vilsendorf, Germany.</title>
        <authorList>
            <person name="Schaffert L."/>
            <person name="Ruwe M."/>
            <person name="Milse J."/>
            <person name="Hanuschka K."/>
            <person name="Ortseifen V."/>
            <person name="Droste J."/>
            <person name="Brandt D."/>
            <person name="Schlueter L."/>
            <person name="Kutter Y."/>
            <person name="Vinke S."/>
            <person name="Viehoefer P."/>
            <person name="Jacob L."/>
            <person name="Luebke N.-C."/>
            <person name="Schulte-Berndt E."/>
            <person name="Hain C."/>
            <person name="Linder M."/>
            <person name="Schmidt P."/>
            <person name="Wollenschlaeger L."/>
            <person name="Luttermann T."/>
            <person name="Thieme E."/>
            <person name="Hassa J."/>
            <person name="Haak M."/>
            <person name="Wittchen M."/>
            <person name="Mentz A."/>
            <person name="Persicke M."/>
            <person name="Busche T."/>
            <person name="Ruckert C."/>
        </authorList>
    </citation>
    <scope>NUCLEOTIDE SEQUENCE [LARGE SCALE GENOMIC DNA]</scope>
    <source>
        <strain evidence="5 6">2039</strain>
    </source>
</reference>
<feature type="domain" description="Methylated-DNA-[protein]-cysteine S-methyltransferase DNA binding" evidence="2">
    <location>
        <begin position="577"/>
        <end position="654"/>
    </location>
</feature>
<evidence type="ECO:0000259" key="4">
    <source>
        <dbReference type="Pfam" id="PF07510"/>
    </source>
</evidence>
<organism evidence="5 6">
    <name type="scientific">Corynebacterium occultum</name>
    <dbReference type="NCBI Taxonomy" id="2675219"/>
    <lineage>
        <taxon>Bacteria</taxon>
        <taxon>Bacillati</taxon>
        <taxon>Actinomycetota</taxon>
        <taxon>Actinomycetes</taxon>
        <taxon>Mycobacteriales</taxon>
        <taxon>Corynebacteriaceae</taxon>
        <taxon>Corynebacterium</taxon>
    </lineage>
</organism>
<keyword evidence="5" id="KW-0489">Methyltransferase</keyword>
<dbReference type="GO" id="GO:0006281">
    <property type="term" value="P:DNA repair"/>
    <property type="evidence" value="ECO:0007669"/>
    <property type="project" value="InterPro"/>
</dbReference>
<proteinExistence type="predicted"/>
<evidence type="ECO:0000313" key="6">
    <source>
        <dbReference type="Proteomes" id="UP000424462"/>
    </source>
</evidence>
<dbReference type="Pfam" id="PF03235">
    <property type="entry name" value="GmrSD_N"/>
    <property type="match status" value="1"/>
</dbReference>
<dbReference type="InterPro" id="IPR014048">
    <property type="entry name" value="MethylDNA_cys_MeTrfase_DNA-bd"/>
</dbReference>
<dbReference type="EMBL" id="CP046455">
    <property type="protein sequence ID" value="QGU07042.1"/>
    <property type="molecule type" value="Genomic_DNA"/>
</dbReference>
<dbReference type="EC" id="2.1.1.63" evidence="5"/>
<dbReference type="RefSeq" id="WP_156230580.1">
    <property type="nucleotide sequence ID" value="NZ_CP046455.1"/>
</dbReference>
<dbReference type="PANTHER" id="PTHR35149">
    <property type="entry name" value="SLL5132 PROTEIN"/>
    <property type="match status" value="1"/>
</dbReference>
<dbReference type="KEGG" id="cok:COCCU_05480"/>
<dbReference type="InterPro" id="IPR004919">
    <property type="entry name" value="GmrSD_N"/>
</dbReference>
<dbReference type="GO" id="GO:0003908">
    <property type="term" value="F:methylated-DNA-[protein]-cysteine S-methyltransferase activity"/>
    <property type="evidence" value="ECO:0007669"/>
    <property type="project" value="UniProtKB-EC"/>
</dbReference>
<protein>
    <submittedName>
        <fullName evidence="5">Methylated-DNA--protein-cysteine methyltransferase</fullName>
        <ecNumber evidence="5">2.1.1.63</ecNumber>
    </submittedName>
</protein>
<keyword evidence="6" id="KW-1185">Reference proteome</keyword>
<evidence type="ECO:0000256" key="1">
    <source>
        <dbReference type="ARBA" id="ARBA00022763"/>
    </source>
</evidence>
<dbReference type="SUPFAM" id="SSF46767">
    <property type="entry name" value="Methylated DNA-protein cysteine methyltransferase, C-terminal domain"/>
    <property type="match status" value="1"/>
</dbReference>
<dbReference type="InterPro" id="IPR011089">
    <property type="entry name" value="GmrSD_C"/>
</dbReference>
<gene>
    <name evidence="5" type="primary">ogt2</name>
    <name evidence="5" type="ORF">COCCU_05480</name>
</gene>